<evidence type="ECO:0000256" key="4">
    <source>
        <dbReference type="ARBA" id="ARBA00022692"/>
    </source>
</evidence>
<evidence type="ECO:0000313" key="12">
    <source>
        <dbReference type="EnsemblMetazoa" id="ISCW011553-PA"/>
    </source>
</evidence>
<dbReference type="GO" id="GO:0034626">
    <property type="term" value="P:fatty acid elongation, polyunsaturated fatty acid"/>
    <property type="evidence" value="ECO:0000318"/>
    <property type="project" value="GO_Central"/>
</dbReference>
<organism>
    <name type="scientific">Ixodes scapularis</name>
    <name type="common">Black-legged tick</name>
    <name type="synonym">Deer tick</name>
    <dbReference type="NCBI Taxonomy" id="6945"/>
    <lineage>
        <taxon>Eukaryota</taxon>
        <taxon>Metazoa</taxon>
        <taxon>Ecdysozoa</taxon>
        <taxon>Arthropoda</taxon>
        <taxon>Chelicerata</taxon>
        <taxon>Arachnida</taxon>
        <taxon>Acari</taxon>
        <taxon>Parasitiformes</taxon>
        <taxon>Ixodida</taxon>
        <taxon>Ixodoidea</taxon>
        <taxon>Ixodidae</taxon>
        <taxon>Ixodinae</taxon>
        <taxon>Ixodes</taxon>
    </lineage>
</organism>
<evidence type="ECO:0000313" key="11">
    <source>
        <dbReference type="EMBL" id="EEC15065.1"/>
    </source>
</evidence>
<keyword evidence="7 10" id="KW-0443">Lipid metabolism</keyword>
<evidence type="ECO:0000256" key="7">
    <source>
        <dbReference type="ARBA" id="ARBA00023098"/>
    </source>
</evidence>
<comment type="catalytic activity">
    <reaction evidence="10">
        <text>a very-long-chain acyl-CoA + malonyl-CoA + H(+) = a very-long-chain 3-oxoacyl-CoA + CO2 + CoA</text>
        <dbReference type="Rhea" id="RHEA:32727"/>
        <dbReference type="ChEBI" id="CHEBI:15378"/>
        <dbReference type="ChEBI" id="CHEBI:16526"/>
        <dbReference type="ChEBI" id="CHEBI:57287"/>
        <dbReference type="ChEBI" id="CHEBI:57384"/>
        <dbReference type="ChEBI" id="CHEBI:90725"/>
        <dbReference type="ChEBI" id="CHEBI:90736"/>
        <dbReference type="EC" id="2.3.1.199"/>
    </reaction>
</comment>
<evidence type="ECO:0000256" key="1">
    <source>
        <dbReference type="ARBA" id="ARBA00004141"/>
    </source>
</evidence>
<evidence type="ECO:0000256" key="8">
    <source>
        <dbReference type="ARBA" id="ARBA00023136"/>
    </source>
</evidence>
<comment type="similarity">
    <text evidence="10">Belongs to the ELO family.</text>
</comment>
<keyword evidence="6" id="KW-1133">Transmembrane helix</keyword>
<comment type="subcellular location">
    <subcellularLocation>
        <location evidence="1">Membrane</location>
        <topology evidence="1">Multi-pass membrane protein</topology>
    </subcellularLocation>
</comment>
<protein>
    <recommendedName>
        <fullName evidence="10">Elongation of very long chain fatty acids protein</fullName>
        <ecNumber evidence="10">2.3.1.199</ecNumber>
    </recommendedName>
    <alternativeName>
        <fullName evidence="10">Very-long-chain 3-oxoacyl-CoA synthase</fullName>
    </alternativeName>
</protein>
<dbReference type="EC" id="2.3.1.199" evidence="10"/>
<accession>B7Q893</accession>
<dbReference type="InterPro" id="IPR002076">
    <property type="entry name" value="ELO_fam"/>
</dbReference>
<keyword evidence="5 10" id="KW-0276">Fatty acid metabolism</keyword>
<dbReference type="EnsemblMetazoa" id="ISCW011553-RA">
    <property type="protein sequence ID" value="ISCW011553-PA"/>
    <property type="gene ID" value="ISCW011553"/>
</dbReference>
<dbReference type="GO" id="GO:0019367">
    <property type="term" value="P:fatty acid elongation, saturated fatty acid"/>
    <property type="evidence" value="ECO:0000318"/>
    <property type="project" value="GO_Central"/>
</dbReference>
<dbReference type="AlphaFoldDB" id="B7Q893"/>
<keyword evidence="9 10" id="KW-0275">Fatty acid biosynthesis</keyword>
<dbReference type="VEuPathDB" id="VectorBase:ISCW011553"/>
<keyword evidence="4" id="KW-0812">Transmembrane</keyword>
<dbReference type="GO" id="GO:0030148">
    <property type="term" value="P:sphingolipid biosynthetic process"/>
    <property type="evidence" value="ECO:0000318"/>
    <property type="project" value="GO_Central"/>
</dbReference>
<dbReference type="GO" id="GO:0005789">
    <property type="term" value="C:endoplasmic reticulum membrane"/>
    <property type="evidence" value="ECO:0000318"/>
    <property type="project" value="GO_Central"/>
</dbReference>
<dbReference type="VEuPathDB" id="VectorBase:ISCI011553"/>
<dbReference type="InParanoid" id="B7Q893"/>
<gene>
    <name evidence="11" type="ORF">IscW_ISCW011553</name>
</gene>
<keyword evidence="3 10" id="KW-0808">Transferase</keyword>
<evidence type="ECO:0000256" key="5">
    <source>
        <dbReference type="ARBA" id="ARBA00022832"/>
    </source>
</evidence>
<dbReference type="VEuPathDB" id="VectorBase:ISCP_011468"/>
<dbReference type="Pfam" id="PF01151">
    <property type="entry name" value="ELO"/>
    <property type="match status" value="1"/>
</dbReference>
<dbReference type="PaxDb" id="6945-B7Q893"/>
<dbReference type="PANTHER" id="PTHR11157">
    <property type="entry name" value="FATTY ACID ACYL TRANSFERASE-RELATED"/>
    <property type="match status" value="1"/>
</dbReference>
<proteinExistence type="inferred from homology"/>
<reference evidence="12" key="2">
    <citation type="submission" date="2020-05" db="UniProtKB">
        <authorList>
            <consortium name="EnsemblMetazoa"/>
        </authorList>
    </citation>
    <scope>IDENTIFICATION</scope>
    <source>
        <strain evidence="12">wikel</strain>
    </source>
</reference>
<dbReference type="EMBL" id="DS881792">
    <property type="protein sequence ID" value="EEC15065.1"/>
    <property type="molecule type" value="Genomic_DNA"/>
</dbReference>
<evidence type="ECO:0000256" key="6">
    <source>
        <dbReference type="ARBA" id="ARBA00022989"/>
    </source>
</evidence>
<reference evidence="11 13" key="1">
    <citation type="submission" date="2008-03" db="EMBL/GenBank/DDBJ databases">
        <title>Annotation of Ixodes scapularis.</title>
        <authorList>
            <consortium name="Ixodes scapularis Genome Project Consortium"/>
            <person name="Caler E."/>
            <person name="Hannick L.I."/>
            <person name="Bidwell S."/>
            <person name="Joardar V."/>
            <person name="Thiagarajan M."/>
            <person name="Amedeo P."/>
            <person name="Galinsky K.J."/>
            <person name="Schobel S."/>
            <person name="Inman J."/>
            <person name="Hostetler J."/>
            <person name="Miller J."/>
            <person name="Hammond M."/>
            <person name="Megy K."/>
            <person name="Lawson D."/>
            <person name="Kodira C."/>
            <person name="Sutton G."/>
            <person name="Meyer J."/>
            <person name="Hill C.A."/>
            <person name="Birren B."/>
            <person name="Nene V."/>
            <person name="Collins F."/>
            <person name="Alarcon-Chaidez F."/>
            <person name="Wikel S."/>
            <person name="Strausberg R."/>
        </authorList>
    </citation>
    <scope>NUCLEOTIDE SEQUENCE [LARGE SCALE GENOMIC DNA]</scope>
    <source>
        <strain evidence="13">Wikel</strain>
        <strain evidence="11">Wikel colony</strain>
    </source>
</reference>
<dbReference type="GO" id="GO:0042761">
    <property type="term" value="P:very long-chain fatty acid biosynthetic process"/>
    <property type="evidence" value="ECO:0000318"/>
    <property type="project" value="GO_Central"/>
</dbReference>
<sequence length="161" mass="18869">MALAVPQLILDLVDRYKYVTSLRDPRTVDWGWTENSKFMLPLAFGYLYAVRFGGPRWMENRKPYKLKSAIMVYNLFQVIANAYLFVQYTRHSYLGGDYNAFCQGVSYSRDNNTMTILRLVWWSLFVRIADFLDTFFFVATKKVSHITALHGARNERLTHAD</sequence>
<evidence type="ECO:0000256" key="10">
    <source>
        <dbReference type="RuleBase" id="RU361115"/>
    </source>
</evidence>
<keyword evidence="13" id="KW-1185">Reference proteome</keyword>
<keyword evidence="2 10" id="KW-0444">Lipid biosynthesis</keyword>
<evidence type="ECO:0000256" key="3">
    <source>
        <dbReference type="ARBA" id="ARBA00022679"/>
    </source>
</evidence>
<evidence type="ECO:0000256" key="9">
    <source>
        <dbReference type="ARBA" id="ARBA00023160"/>
    </source>
</evidence>
<dbReference type="OrthoDB" id="434092at2759"/>
<dbReference type="EMBL" id="ABJB010787951">
    <property type="status" value="NOT_ANNOTATED_CDS"/>
    <property type="molecule type" value="Genomic_DNA"/>
</dbReference>
<dbReference type="HOGENOM" id="CLU_048483_5_0_1"/>
<name>B7Q893_IXOSC</name>
<evidence type="ECO:0000313" key="13">
    <source>
        <dbReference type="Proteomes" id="UP000001555"/>
    </source>
</evidence>
<dbReference type="GO" id="GO:0009922">
    <property type="term" value="F:fatty acid elongase activity"/>
    <property type="evidence" value="ECO:0000318"/>
    <property type="project" value="GO_Central"/>
</dbReference>
<dbReference type="PANTHER" id="PTHR11157:SF69">
    <property type="entry name" value="ELONGATION OF VERY LONG CHAIN FATTY ACIDS PROTEIN 7"/>
    <property type="match status" value="1"/>
</dbReference>
<evidence type="ECO:0000256" key="2">
    <source>
        <dbReference type="ARBA" id="ARBA00022516"/>
    </source>
</evidence>
<keyword evidence="8" id="KW-0472">Membrane</keyword>
<dbReference type="GO" id="GO:0034625">
    <property type="term" value="P:fatty acid elongation, monounsaturated fatty acid"/>
    <property type="evidence" value="ECO:0000318"/>
    <property type="project" value="GO_Central"/>
</dbReference>
<dbReference type="Proteomes" id="UP000001555">
    <property type="component" value="Unassembled WGS sequence"/>
</dbReference>